<gene>
    <name evidence="1" type="ORF">HW555_000540</name>
</gene>
<dbReference type="EMBL" id="JACKWZ010000003">
    <property type="protein sequence ID" value="KAF9424401.1"/>
    <property type="molecule type" value="Genomic_DNA"/>
</dbReference>
<dbReference type="AlphaFoldDB" id="A0A835GT96"/>
<evidence type="ECO:0000313" key="1">
    <source>
        <dbReference type="EMBL" id="KAF9424401.1"/>
    </source>
</evidence>
<sequence length="257" mass="28617">MESISQSVSAMSSVFLQRMAAFEQELKKNPSAATSTSGLPAEFNAFRTFIILALNTLQQQVSLLAQNIDAIEMRSRRKMLLIHGVSKSAEKDEDTPQVVVQVVKDYLKLNVAASDIKRCHRMGRASHKPRPILCKFHDMGLRNNIWLGKTKLKGSGVTVSEFLTKSRHTVFMSARDRFGVGQCWTREGIVYVLDLKGVRHRVLTMEDLNNVEPKHSDQQQQASGLSELGVVQPIMAAGSRVQIAAPKSKRNAARKCN</sequence>
<dbReference type="Gene3D" id="3.30.70.1820">
    <property type="entry name" value="L1 transposable element, RRM domain"/>
    <property type="match status" value="1"/>
</dbReference>
<dbReference type="Proteomes" id="UP000648187">
    <property type="component" value="Unassembled WGS sequence"/>
</dbReference>
<comment type="caution">
    <text evidence="1">The sequence shown here is derived from an EMBL/GenBank/DDBJ whole genome shotgun (WGS) entry which is preliminary data.</text>
</comment>
<organism evidence="1 2">
    <name type="scientific">Spodoptera exigua</name>
    <name type="common">Beet armyworm</name>
    <name type="synonym">Noctua fulgens</name>
    <dbReference type="NCBI Taxonomy" id="7107"/>
    <lineage>
        <taxon>Eukaryota</taxon>
        <taxon>Metazoa</taxon>
        <taxon>Ecdysozoa</taxon>
        <taxon>Arthropoda</taxon>
        <taxon>Hexapoda</taxon>
        <taxon>Insecta</taxon>
        <taxon>Pterygota</taxon>
        <taxon>Neoptera</taxon>
        <taxon>Endopterygota</taxon>
        <taxon>Lepidoptera</taxon>
        <taxon>Glossata</taxon>
        <taxon>Ditrysia</taxon>
        <taxon>Noctuoidea</taxon>
        <taxon>Noctuidae</taxon>
        <taxon>Amphipyrinae</taxon>
        <taxon>Spodoptera</taxon>
    </lineage>
</organism>
<keyword evidence="2" id="KW-1185">Reference proteome</keyword>
<reference evidence="1" key="1">
    <citation type="submission" date="2020-08" db="EMBL/GenBank/DDBJ databases">
        <title>Spodoptera exigua strain:BAW_Kor-Di-RS1 Genome sequencing and assembly.</title>
        <authorList>
            <person name="Kim J."/>
            <person name="Nam H.Y."/>
            <person name="Kwon M."/>
            <person name="Choi J.H."/>
            <person name="Cho S.R."/>
            <person name="Kim G.-H."/>
        </authorList>
    </citation>
    <scope>NUCLEOTIDE SEQUENCE</scope>
    <source>
        <strain evidence="1">BAW_Kor-Di-RS1</strain>
        <tissue evidence="1">Whole-body</tissue>
    </source>
</reference>
<accession>A0A835GT96</accession>
<name>A0A835GT96_SPOEX</name>
<proteinExistence type="predicted"/>
<evidence type="ECO:0000313" key="2">
    <source>
        <dbReference type="Proteomes" id="UP000648187"/>
    </source>
</evidence>
<protein>
    <submittedName>
        <fullName evidence="1">Uncharacterized protein</fullName>
    </submittedName>
</protein>